<evidence type="ECO:0000313" key="3">
    <source>
        <dbReference type="EMBL" id="MBB5070128.1"/>
    </source>
</evidence>
<dbReference type="InterPro" id="IPR036291">
    <property type="entry name" value="NAD(P)-bd_dom_sf"/>
</dbReference>
<dbReference type="EC" id="1.1.1.53" evidence="3"/>
<comment type="similarity">
    <text evidence="1">Belongs to the short-chain dehydrogenases/reductases (SDR) family.</text>
</comment>
<evidence type="ECO:0000313" key="4">
    <source>
        <dbReference type="Proteomes" id="UP000580474"/>
    </source>
</evidence>
<organism evidence="3 4">
    <name type="scientific">Saccharopolyspora gloriosae</name>
    <dbReference type="NCBI Taxonomy" id="455344"/>
    <lineage>
        <taxon>Bacteria</taxon>
        <taxon>Bacillati</taxon>
        <taxon>Actinomycetota</taxon>
        <taxon>Actinomycetes</taxon>
        <taxon>Pseudonocardiales</taxon>
        <taxon>Pseudonocardiaceae</taxon>
        <taxon>Saccharopolyspora</taxon>
    </lineage>
</organism>
<dbReference type="PRINTS" id="PR00080">
    <property type="entry name" value="SDRFAMILY"/>
</dbReference>
<gene>
    <name evidence="3" type="ORF">BJ969_003216</name>
</gene>
<dbReference type="AlphaFoldDB" id="A0A840NIK5"/>
<protein>
    <submittedName>
        <fullName evidence="3">3alpha(Or 20beta)-hydroxysteroid dehydrogenase</fullName>
        <ecNumber evidence="3">1.1.1.53</ecNumber>
    </submittedName>
</protein>
<comment type="caution">
    <text evidence="3">The sequence shown here is derived from an EMBL/GenBank/DDBJ whole genome shotgun (WGS) entry which is preliminary data.</text>
</comment>
<dbReference type="Pfam" id="PF13561">
    <property type="entry name" value="adh_short_C2"/>
    <property type="match status" value="1"/>
</dbReference>
<proteinExistence type="inferred from homology"/>
<dbReference type="RefSeq" id="WP_184479701.1">
    <property type="nucleotide sequence ID" value="NZ_JACHIV010000001.1"/>
</dbReference>
<evidence type="ECO:0000256" key="2">
    <source>
        <dbReference type="ARBA" id="ARBA00023002"/>
    </source>
</evidence>
<evidence type="ECO:0000256" key="1">
    <source>
        <dbReference type="ARBA" id="ARBA00006484"/>
    </source>
</evidence>
<dbReference type="PANTHER" id="PTHR42760">
    <property type="entry name" value="SHORT-CHAIN DEHYDROGENASES/REDUCTASES FAMILY MEMBER"/>
    <property type="match status" value="1"/>
</dbReference>
<dbReference type="FunFam" id="3.40.50.720:FF:000084">
    <property type="entry name" value="Short-chain dehydrogenase reductase"/>
    <property type="match status" value="1"/>
</dbReference>
<dbReference type="PROSITE" id="PS00061">
    <property type="entry name" value="ADH_SHORT"/>
    <property type="match status" value="1"/>
</dbReference>
<dbReference type="PANTHER" id="PTHR42760:SF133">
    <property type="entry name" value="3-OXOACYL-[ACYL-CARRIER-PROTEIN] REDUCTASE"/>
    <property type="match status" value="1"/>
</dbReference>
<dbReference type="GO" id="GO:0047044">
    <property type="term" value="F:androstan-3-alpha,17-beta-diol dehydrogenase (NAD+) activity"/>
    <property type="evidence" value="ECO:0007669"/>
    <property type="project" value="UniProtKB-EC"/>
</dbReference>
<accession>A0A840NIK5</accession>
<keyword evidence="2 3" id="KW-0560">Oxidoreductase</keyword>
<keyword evidence="4" id="KW-1185">Reference proteome</keyword>
<dbReference type="EMBL" id="JACHIV010000001">
    <property type="protein sequence ID" value="MBB5070128.1"/>
    <property type="molecule type" value="Genomic_DNA"/>
</dbReference>
<dbReference type="PRINTS" id="PR00081">
    <property type="entry name" value="GDHRDH"/>
</dbReference>
<dbReference type="Gene3D" id="3.40.50.720">
    <property type="entry name" value="NAD(P)-binding Rossmann-like Domain"/>
    <property type="match status" value="1"/>
</dbReference>
<dbReference type="InterPro" id="IPR020904">
    <property type="entry name" value="Sc_DH/Rdtase_CS"/>
</dbReference>
<reference evidence="3 4" key="1">
    <citation type="submission" date="2020-08" db="EMBL/GenBank/DDBJ databases">
        <title>Sequencing the genomes of 1000 actinobacteria strains.</title>
        <authorList>
            <person name="Klenk H.-P."/>
        </authorList>
    </citation>
    <scope>NUCLEOTIDE SEQUENCE [LARGE SCALE GENOMIC DNA]</scope>
    <source>
        <strain evidence="3 4">DSM 45582</strain>
    </source>
</reference>
<sequence length="261" mass="26401">MQLLAGKTVLVTGAARGLGAAIADACVRHGARVLLTDVLSEELAQTAAGLGKSAACHPLDVADPAAWAEVAGVVRRDFGRLDVLVNNAGLIVGKTLAQSSHADLERGFRVNVMGTFLGLQTFAELHRDSGARSGSVVNVASTRGLIGGAGATTYSATKFGVRGLTKSAAVELGPLGIRVNALCPGPIDSGMSVGDPQFAQADWGAYAAKLPLGRLGRPADIGEAAAWLGSDLSAFVTGVDLPVDGGLTATSYGIELKGSEP</sequence>
<dbReference type="SUPFAM" id="SSF51735">
    <property type="entry name" value="NAD(P)-binding Rossmann-fold domains"/>
    <property type="match status" value="1"/>
</dbReference>
<dbReference type="NCBIfam" id="NF005559">
    <property type="entry name" value="PRK07231.1"/>
    <property type="match status" value="1"/>
</dbReference>
<dbReference type="Proteomes" id="UP000580474">
    <property type="component" value="Unassembled WGS sequence"/>
</dbReference>
<dbReference type="InterPro" id="IPR002347">
    <property type="entry name" value="SDR_fam"/>
</dbReference>
<name>A0A840NIK5_9PSEU</name>